<dbReference type="PANTHER" id="PTHR11078:SF3">
    <property type="entry name" value="ANTITERMINATION NUSB DOMAIN-CONTAINING PROTEIN"/>
    <property type="match status" value="1"/>
</dbReference>
<dbReference type="InterPro" id="IPR006027">
    <property type="entry name" value="NusB_RsmB_TIM44"/>
</dbReference>
<evidence type="ECO:0000256" key="5">
    <source>
        <dbReference type="ARBA" id="ARBA00023163"/>
    </source>
</evidence>
<keyword evidence="2 6" id="KW-0889">Transcription antitermination</keyword>
<feature type="domain" description="NusB/RsmB/TIM44" evidence="7">
    <location>
        <begin position="51"/>
        <end position="149"/>
    </location>
</feature>
<evidence type="ECO:0000313" key="8">
    <source>
        <dbReference type="EMBL" id="MQN02381.1"/>
    </source>
</evidence>
<evidence type="ECO:0000259" key="7">
    <source>
        <dbReference type="Pfam" id="PF01029"/>
    </source>
</evidence>
<evidence type="ECO:0000256" key="4">
    <source>
        <dbReference type="ARBA" id="ARBA00023015"/>
    </source>
</evidence>
<dbReference type="InterPro" id="IPR011605">
    <property type="entry name" value="NusB_fam"/>
</dbReference>
<dbReference type="PANTHER" id="PTHR11078">
    <property type="entry name" value="N UTILIZATION SUBSTANCE PROTEIN B-RELATED"/>
    <property type="match status" value="1"/>
</dbReference>
<keyword evidence="9" id="KW-1185">Reference proteome</keyword>
<evidence type="ECO:0000256" key="1">
    <source>
        <dbReference type="ARBA" id="ARBA00005952"/>
    </source>
</evidence>
<comment type="function">
    <text evidence="6">Involved in transcription antitermination. Required for transcription of ribosomal RNA (rRNA) genes. Binds specifically to the boxA antiterminator sequence of the ribosomal RNA (rrn) operons.</text>
</comment>
<dbReference type="GO" id="GO:0003723">
    <property type="term" value="F:RNA binding"/>
    <property type="evidence" value="ECO:0007669"/>
    <property type="project" value="UniProtKB-UniRule"/>
</dbReference>
<dbReference type="NCBIfam" id="TIGR01951">
    <property type="entry name" value="nusB"/>
    <property type="match status" value="1"/>
</dbReference>
<name>A0A6N7J346_9FIRM</name>
<accession>A0A6N7J346</accession>
<gene>
    <name evidence="6 8" type="primary">nusB</name>
    <name evidence="8" type="ORF">FRC54_10980</name>
</gene>
<organism evidence="8 9">
    <name type="scientific">Candidatus Weimeria bifida</name>
    <dbReference type="NCBI Taxonomy" id="2599074"/>
    <lineage>
        <taxon>Bacteria</taxon>
        <taxon>Bacillati</taxon>
        <taxon>Bacillota</taxon>
        <taxon>Clostridia</taxon>
        <taxon>Lachnospirales</taxon>
        <taxon>Lachnospiraceae</taxon>
        <taxon>Candidatus Weimeria</taxon>
    </lineage>
</organism>
<protein>
    <recommendedName>
        <fullName evidence="6">Transcription antitermination protein NusB</fullName>
    </recommendedName>
    <alternativeName>
        <fullName evidence="6">Antitermination factor NusB</fullName>
    </alternativeName>
</protein>
<dbReference type="GO" id="GO:0006353">
    <property type="term" value="P:DNA-templated transcription termination"/>
    <property type="evidence" value="ECO:0007669"/>
    <property type="project" value="UniProtKB-UniRule"/>
</dbReference>
<dbReference type="HAMAP" id="MF_00073">
    <property type="entry name" value="NusB"/>
    <property type="match status" value="1"/>
</dbReference>
<dbReference type="GO" id="GO:0005829">
    <property type="term" value="C:cytosol"/>
    <property type="evidence" value="ECO:0007669"/>
    <property type="project" value="TreeGrafter"/>
</dbReference>
<dbReference type="SUPFAM" id="SSF48013">
    <property type="entry name" value="NusB-like"/>
    <property type="match status" value="1"/>
</dbReference>
<evidence type="ECO:0000256" key="3">
    <source>
        <dbReference type="ARBA" id="ARBA00022884"/>
    </source>
</evidence>
<keyword evidence="4 6" id="KW-0805">Transcription regulation</keyword>
<comment type="caution">
    <text evidence="8">The sequence shown here is derived from an EMBL/GenBank/DDBJ whole genome shotgun (WGS) entry which is preliminary data.</text>
</comment>
<dbReference type="Gene3D" id="1.10.940.10">
    <property type="entry name" value="NusB-like"/>
    <property type="match status" value="1"/>
</dbReference>
<evidence type="ECO:0000256" key="2">
    <source>
        <dbReference type="ARBA" id="ARBA00022814"/>
    </source>
</evidence>
<evidence type="ECO:0000256" key="6">
    <source>
        <dbReference type="HAMAP-Rule" id="MF_00073"/>
    </source>
</evidence>
<sequence length="167" mass="18998">MNKYRLRDETFKRLFMSQFYSDESYAEVVKANDELETLVPEAEISPYIEPELGNGLSEDDMKQLNDRVDSIRAHIPELDQILDANITGWKLNRIAKVDLTILRLACYELYYDDSIPPKVSVNEAVELAKKYGSEKSGSFVNGVLSHVIRSLDARSSEDRTSENGSNE</sequence>
<dbReference type="InterPro" id="IPR035926">
    <property type="entry name" value="NusB-like_sf"/>
</dbReference>
<comment type="similarity">
    <text evidence="1 6">Belongs to the NusB family.</text>
</comment>
<proteinExistence type="inferred from homology"/>
<keyword evidence="5 6" id="KW-0804">Transcription</keyword>
<dbReference type="GO" id="GO:0031564">
    <property type="term" value="P:transcription antitermination"/>
    <property type="evidence" value="ECO:0007669"/>
    <property type="project" value="UniProtKB-KW"/>
</dbReference>
<dbReference type="Pfam" id="PF01029">
    <property type="entry name" value="NusB"/>
    <property type="match status" value="1"/>
</dbReference>
<reference evidence="8" key="1">
    <citation type="journal article" date="2020" name="Appl. Environ. Microbiol.">
        <title>Medium-Chain Fatty Acid Synthesis by 'Candidatus Weimeria bifida' gen. nov., sp. nov., and 'Candidatus Pseudoramibacter fermentans' sp. nov.</title>
        <authorList>
            <person name="Scarborough M.J."/>
            <person name="Myers K.S."/>
            <person name="Donohue T.J."/>
            <person name="Noguera D.R."/>
        </authorList>
    </citation>
    <scope>NUCLEOTIDE SEQUENCE</scope>
    <source>
        <strain evidence="8">LCO1.1</strain>
    </source>
</reference>
<dbReference type="Proteomes" id="UP000460257">
    <property type="component" value="Unassembled WGS sequence"/>
</dbReference>
<evidence type="ECO:0000313" key="9">
    <source>
        <dbReference type="Proteomes" id="UP000460257"/>
    </source>
</evidence>
<keyword evidence="3 6" id="KW-0694">RNA-binding</keyword>
<dbReference type="AlphaFoldDB" id="A0A6N7J346"/>
<dbReference type="EMBL" id="VOGC01000010">
    <property type="protein sequence ID" value="MQN02381.1"/>
    <property type="molecule type" value="Genomic_DNA"/>
</dbReference>